<keyword evidence="1" id="KW-0472">Membrane</keyword>
<dbReference type="RefSeq" id="WP_227779075.1">
    <property type="nucleotide sequence ID" value="NZ_BAABKX010000030.1"/>
</dbReference>
<feature type="transmembrane region" description="Helical" evidence="1">
    <location>
        <begin position="20"/>
        <end position="38"/>
    </location>
</feature>
<proteinExistence type="predicted"/>
<evidence type="ECO:0008006" key="4">
    <source>
        <dbReference type="Google" id="ProtNLM"/>
    </source>
</evidence>
<dbReference type="EMBL" id="BAABKX010000030">
    <property type="protein sequence ID" value="GAA5065324.1"/>
    <property type="molecule type" value="Genomic_DNA"/>
</dbReference>
<sequence>MSQINFREIARLKISRLGGYTIQILLMGMVFGWIAATPMPTLIRMLEQQGYSAMMAELGAFLFYLSLYPIFAIAATSVFSDRKNGQSLWGAFTGSEDGFVA</sequence>
<keyword evidence="1" id="KW-0812">Transmembrane</keyword>
<dbReference type="Proteomes" id="UP001501729">
    <property type="component" value="Unassembled WGS sequence"/>
</dbReference>
<reference evidence="2 3" key="1">
    <citation type="journal article" date="2019" name="Int. J. Syst. Evol. Microbiol.">
        <title>The Global Catalogue of Microorganisms (GCM) 10K type strain sequencing project: providing services to taxonomists for standard genome sequencing and annotation.</title>
        <authorList>
            <consortium name="The Broad Institute Genomics Platform"/>
            <consortium name="The Broad Institute Genome Sequencing Center for Infectious Disease"/>
            <person name="Wu L."/>
            <person name="Ma J."/>
        </authorList>
    </citation>
    <scope>NUCLEOTIDE SEQUENCE [LARGE SCALE GENOMIC DNA]</scope>
    <source>
        <strain evidence="2 3">JCM 17504</strain>
    </source>
</reference>
<dbReference type="AlphaFoldDB" id="A0AAV3URE5"/>
<dbReference type="GeneID" id="68617222"/>
<evidence type="ECO:0000313" key="3">
    <source>
        <dbReference type="Proteomes" id="UP001501729"/>
    </source>
</evidence>
<protein>
    <recommendedName>
        <fullName evidence="4">ABC-2 type transport system permease protein</fullName>
    </recommendedName>
</protein>
<comment type="caution">
    <text evidence="2">The sequence shown here is derived from an EMBL/GenBank/DDBJ whole genome shotgun (WGS) entry which is preliminary data.</text>
</comment>
<accession>A0AAV3URE5</accession>
<keyword evidence="1" id="KW-1133">Transmembrane helix</keyword>
<name>A0AAV3URE5_9EURY</name>
<evidence type="ECO:0000313" key="2">
    <source>
        <dbReference type="EMBL" id="GAA5065324.1"/>
    </source>
</evidence>
<gene>
    <name evidence="2" type="ORF">GCM10025751_56120</name>
</gene>
<keyword evidence="3" id="KW-1185">Reference proteome</keyword>
<evidence type="ECO:0000256" key="1">
    <source>
        <dbReference type="SAM" id="Phobius"/>
    </source>
</evidence>
<feature type="transmembrane region" description="Helical" evidence="1">
    <location>
        <begin position="58"/>
        <end position="79"/>
    </location>
</feature>
<organism evidence="2 3">
    <name type="scientific">Haladaptatus pallidirubidus</name>
    <dbReference type="NCBI Taxonomy" id="1008152"/>
    <lineage>
        <taxon>Archaea</taxon>
        <taxon>Methanobacteriati</taxon>
        <taxon>Methanobacteriota</taxon>
        <taxon>Stenosarchaea group</taxon>
        <taxon>Halobacteria</taxon>
        <taxon>Halobacteriales</taxon>
        <taxon>Haladaptataceae</taxon>
        <taxon>Haladaptatus</taxon>
    </lineage>
</organism>